<keyword evidence="4" id="KW-1133">Transmembrane helix</keyword>
<dbReference type="PANTHER" id="PTHR12302:SF3">
    <property type="entry name" value="SERINE_THREONINE-PROTEIN KINASE 31"/>
    <property type="match status" value="1"/>
</dbReference>
<feature type="transmembrane region" description="Helical" evidence="4">
    <location>
        <begin position="12"/>
        <end position="35"/>
    </location>
</feature>
<dbReference type="InterPro" id="IPR016071">
    <property type="entry name" value="Staphylococal_nuclease_OB-fold"/>
</dbReference>
<evidence type="ECO:0000256" key="4">
    <source>
        <dbReference type="SAM" id="Phobius"/>
    </source>
</evidence>
<dbReference type="GO" id="GO:0004519">
    <property type="term" value="F:endonuclease activity"/>
    <property type="evidence" value="ECO:0007669"/>
    <property type="project" value="UniProtKB-KW"/>
</dbReference>
<dbReference type="PROSITE" id="PS50830">
    <property type="entry name" value="TNASE_3"/>
    <property type="match status" value="1"/>
</dbReference>
<proteinExistence type="predicted"/>
<dbReference type="SUPFAM" id="SSF50199">
    <property type="entry name" value="Staphylococcal nuclease"/>
    <property type="match status" value="1"/>
</dbReference>
<evidence type="ECO:0000256" key="3">
    <source>
        <dbReference type="ARBA" id="ARBA00022801"/>
    </source>
</evidence>
<keyword evidence="4" id="KW-0472">Membrane</keyword>
<name>A0A6J5Y9W5_9ZZZZ</name>
<dbReference type="Pfam" id="PF00565">
    <property type="entry name" value="SNase"/>
    <property type="match status" value="1"/>
</dbReference>
<protein>
    <submittedName>
        <fullName evidence="6">Unannotated protein</fullName>
    </submittedName>
</protein>
<evidence type="ECO:0000256" key="2">
    <source>
        <dbReference type="ARBA" id="ARBA00022759"/>
    </source>
</evidence>
<accession>A0A6J5Y9W5</accession>
<sequence>MRITRQERRVQLSRRVVIASAVIFAVVFVLLGLRWCYLAILNRPAEPFAAQPTVVNVIDGDTIDVRVGRSTTRIRLLGIDTPETKDPRKPVQCFGPEASRRTAELLPKGTIVHLESDRETHDVFGRTLAYVHRSDGLFVNLSLVTDGYADVLTIAPNGSHSAEFGAAAAAAKAAAKGLWAACGGPGRPAATVGSGAGR</sequence>
<evidence type="ECO:0000256" key="1">
    <source>
        <dbReference type="ARBA" id="ARBA00022722"/>
    </source>
</evidence>
<organism evidence="6">
    <name type="scientific">freshwater metagenome</name>
    <dbReference type="NCBI Taxonomy" id="449393"/>
    <lineage>
        <taxon>unclassified sequences</taxon>
        <taxon>metagenomes</taxon>
        <taxon>ecological metagenomes</taxon>
    </lineage>
</organism>
<evidence type="ECO:0000259" key="5">
    <source>
        <dbReference type="PROSITE" id="PS50830"/>
    </source>
</evidence>
<dbReference type="AlphaFoldDB" id="A0A6J5Y9W5"/>
<evidence type="ECO:0000313" key="6">
    <source>
        <dbReference type="EMBL" id="CAB4322653.1"/>
    </source>
</evidence>
<dbReference type="Gene3D" id="2.40.50.90">
    <property type="match status" value="1"/>
</dbReference>
<dbReference type="EMBL" id="CAFBNC010000009">
    <property type="protein sequence ID" value="CAB4925503.1"/>
    <property type="molecule type" value="Genomic_DNA"/>
</dbReference>
<keyword evidence="3" id="KW-0378">Hydrolase</keyword>
<feature type="domain" description="TNase-like" evidence="5">
    <location>
        <begin position="54"/>
        <end position="181"/>
    </location>
</feature>
<dbReference type="InterPro" id="IPR002071">
    <property type="entry name" value="Thermonucl_AS"/>
</dbReference>
<dbReference type="GO" id="GO:0003676">
    <property type="term" value="F:nucleic acid binding"/>
    <property type="evidence" value="ECO:0007669"/>
    <property type="project" value="InterPro"/>
</dbReference>
<keyword evidence="2" id="KW-0255">Endonuclease</keyword>
<dbReference type="GO" id="GO:0016787">
    <property type="term" value="F:hydrolase activity"/>
    <property type="evidence" value="ECO:0007669"/>
    <property type="project" value="UniProtKB-KW"/>
</dbReference>
<keyword evidence="1" id="KW-0540">Nuclease</keyword>
<reference evidence="6" key="1">
    <citation type="submission" date="2020-05" db="EMBL/GenBank/DDBJ databases">
        <authorList>
            <person name="Chiriac C."/>
            <person name="Salcher M."/>
            <person name="Ghai R."/>
            <person name="Kavagutti S V."/>
        </authorList>
    </citation>
    <scope>NUCLEOTIDE SEQUENCE</scope>
</reference>
<gene>
    <name evidence="6" type="ORF">UFOPK1392_00389</name>
    <name evidence="7" type="ORF">UFOPK3733_00341</name>
</gene>
<evidence type="ECO:0000313" key="7">
    <source>
        <dbReference type="EMBL" id="CAB4925503.1"/>
    </source>
</evidence>
<dbReference type="EMBL" id="CAEMXZ010000010">
    <property type="protein sequence ID" value="CAB4322653.1"/>
    <property type="molecule type" value="Genomic_DNA"/>
</dbReference>
<dbReference type="InterPro" id="IPR035437">
    <property type="entry name" value="SNase_OB-fold_sf"/>
</dbReference>
<dbReference type="SMART" id="SM00318">
    <property type="entry name" value="SNc"/>
    <property type="match status" value="1"/>
</dbReference>
<keyword evidence="4" id="KW-0812">Transmembrane</keyword>
<dbReference type="PROSITE" id="PS01123">
    <property type="entry name" value="TNASE_1"/>
    <property type="match status" value="1"/>
</dbReference>
<dbReference type="PANTHER" id="PTHR12302">
    <property type="entry name" value="EBNA2 BINDING PROTEIN P100"/>
    <property type="match status" value="1"/>
</dbReference>